<organism evidence="3 4">
    <name type="scientific">Acinetobacter boissieri</name>
    <dbReference type="NCBI Taxonomy" id="1219383"/>
    <lineage>
        <taxon>Bacteria</taxon>
        <taxon>Pseudomonadati</taxon>
        <taxon>Pseudomonadota</taxon>
        <taxon>Gammaproteobacteria</taxon>
        <taxon>Moraxellales</taxon>
        <taxon>Moraxellaceae</taxon>
        <taxon>Acinetobacter</taxon>
    </lineage>
</organism>
<accession>A0A1G6HUR2</accession>
<dbReference type="Proteomes" id="UP000242501">
    <property type="component" value="Unassembled WGS sequence"/>
</dbReference>
<feature type="domain" description="Transposase Synechocystis PCC 6803" evidence="2">
    <location>
        <begin position="1"/>
        <end position="111"/>
    </location>
</feature>
<protein>
    <submittedName>
        <fullName evidence="3">Transposase</fullName>
    </submittedName>
</protein>
<gene>
    <name evidence="3" type="ORF">SAMN05421733_10726</name>
</gene>
<keyword evidence="4" id="KW-1185">Reference proteome</keyword>
<dbReference type="AlphaFoldDB" id="A0A1G6HUR2"/>
<name>A0A1G6HUR2_9GAMM</name>
<keyword evidence="1" id="KW-0812">Transmembrane</keyword>
<dbReference type="EMBL" id="FMYL01000007">
    <property type="protein sequence ID" value="SDB97575.1"/>
    <property type="molecule type" value="Genomic_DNA"/>
</dbReference>
<reference evidence="4" key="1">
    <citation type="submission" date="2016-09" db="EMBL/GenBank/DDBJ databases">
        <authorList>
            <person name="Varghese N."/>
            <person name="Submissions S."/>
        </authorList>
    </citation>
    <scope>NUCLEOTIDE SEQUENCE [LARGE SCALE GENOMIC DNA]</scope>
    <source>
        <strain evidence="4">ANC 4422</strain>
    </source>
</reference>
<dbReference type="Pfam" id="PF01710">
    <property type="entry name" value="HTH_Tnp_IS630"/>
    <property type="match status" value="1"/>
</dbReference>
<evidence type="ECO:0000313" key="3">
    <source>
        <dbReference type="EMBL" id="SDB97575.1"/>
    </source>
</evidence>
<proteinExistence type="predicted"/>
<dbReference type="STRING" id="1219383.SAMN05421733_10726"/>
<sequence length="118" mass="13615">MSYLEHFRRKVIAKLEEGYSIRVVSASFEIDKNTILSWKNGLTLKELDHGKILKLTMTNSMQILKSILMIISMSVLYVFSAQQNLIGYALKRLGITVEKRPYSTHKQKNPSDQHSPKF</sequence>
<evidence type="ECO:0000313" key="4">
    <source>
        <dbReference type="Proteomes" id="UP000242501"/>
    </source>
</evidence>
<keyword evidence="1" id="KW-0472">Membrane</keyword>
<feature type="transmembrane region" description="Helical" evidence="1">
    <location>
        <begin position="63"/>
        <end position="80"/>
    </location>
</feature>
<evidence type="ECO:0000256" key="1">
    <source>
        <dbReference type="SAM" id="Phobius"/>
    </source>
</evidence>
<keyword evidence="1" id="KW-1133">Transmembrane helix</keyword>
<dbReference type="InterPro" id="IPR002622">
    <property type="entry name" value="Transposase_14"/>
</dbReference>
<evidence type="ECO:0000259" key="2">
    <source>
        <dbReference type="Pfam" id="PF01710"/>
    </source>
</evidence>